<dbReference type="SMART" id="SM00862">
    <property type="entry name" value="Trans_reg_C"/>
    <property type="match status" value="1"/>
</dbReference>
<proteinExistence type="predicted"/>
<dbReference type="InterPro" id="IPR027417">
    <property type="entry name" value="P-loop_NTPase"/>
</dbReference>
<dbReference type="PROSITE" id="PS51755">
    <property type="entry name" value="OMPR_PHOB"/>
    <property type="match status" value="1"/>
</dbReference>
<gene>
    <name evidence="5" type="ORF">TUM4630_04230</name>
</gene>
<keyword evidence="1 3" id="KW-0238">DNA-binding</keyword>
<dbReference type="Pfam" id="PF20703">
    <property type="entry name" value="nSTAND1"/>
    <property type="match status" value="1"/>
</dbReference>
<feature type="domain" description="OmpR/PhoB-type" evidence="4">
    <location>
        <begin position="3"/>
        <end position="101"/>
    </location>
</feature>
<dbReference type="SMART" id="SM00028">
    <property type="entry name" value="TPR"/>
    <property type="match status" value="3"/>
</dbReference>
<evidence type="ECO:0000256" key="2">
    <source>
        <dbReference type="PROSITE-ProRule" id="PRU00339"/>
    </source>
</evidence>
<dbReference type="PANTHER" id="PTHR47691">
    <property type="entry name" value="REGULATOR-RELATED"/>
    <property type="match status" value="1"/>
</dbReference>
<feature type="DNA-binding region" description="OmpR/PhoB-type" evidence="3">
    <location>
        <begin position="3"/>
        <end position="101"/>
    </location>
</feature>
<dbReference type="SUPFAM" id="SSF52540">
    <property type="entry name" value="P-loop containing nucleoside triphosphate hydrolases"/>
    <property type="match status" value="1"/>
</dbReference>
<dbReference type="EMBL" id="BPFB01000004">
    <property type="protein sequence ID" value="GIU42691.1"/>
    <property type="molecule type" value="Genomic_DNA"/>
</dbReference>
<sequence>MDEQIFYFGDWQVIPSANTLRCGSVVKQLEPKAMDVLQLLCRHQGEVLSSDDIVAQCWPSADIGDNPLHKIINQLRRALGDSATQPTYIETIRKRGYRTLAEVSYPVGSEQAAKTQVWQGDSPYPGLKAFGPEHAGVFFGRSEQVATLLDRIAQQIQYGRGFCLVLGPSGSGKSSLISAGVMPNLMSEHGYNGLNVKSFSHLDLADVTSGQLLMDLASVMLDWEINDVPVFDGSSAQALAQLLQTEPKAVIEHCNTALRTHADHLSMLALFIDRLEVLLSSPLFSDTERHQFVDLIEQLASSGSVLVVSACRNDFYPLLVEYPSLMAGKSRGAHFDLAPPSRQELLQMIRLPAIAANLTWEFDERSAMPLDELICSDAAGNPDTLPMLQFVLQSLYLQRSEDNQLSASVYRQLGGIDGAIGKQAEETICQLSAAQQGCLPRVLSLLVTLKEDENSITSRTARWSQLNSQDEQQLVQAMVDSRLFVSHLQNGEPCFSVAHEALLRRWPRITAWIEAHHHSLSIKSRLFHLSQRWLSENKQNAYLLAAGKPLNEAEQLCDNPFFTLDKPELAFIAASRRRAQVRRWTGRATVALLCLLTFISILMSVKSHDAEQQAQQKRLAAENLLGFMVGDFADKLRGIGRMDLLDGISNKALEYFSDFSVDDDEKHLSFDARFQHGQTLEAMGEVAYSRNKVDEARSALLAAQNKMAPLLNLQPNHLDLLKALGANAFWLGQLHYDNSDWRATQPWFEQYLNYSQRMYRVAPDNVDAMMELSYAHNSLGSVYMKRKDFSRATAAFEQSLQLKLQALARDPDSSQMIADIADTRSWLASAMVSAGEISRAIEIHQQIQQELEQLNFENQPYLLDRLTGSYNRAARLLFYQGWVHDAVNKSSLALNTIDSALIQDPDNHVWKITRYFSLFQLLDLSDQYFDSDNAFNIERLAVLLTADEQLASSPRNREVWAAFQYAAARHLFNVGKHEQSQRYIEPAIASYQALTKEFSQNSGYTLRLAESQLLQAQLLQKKLSQKTPVNPTQHSAEITALCAKAHSLLSPIVLLDKDPRYGIPLAKALDCLGELDNSSELVQRLSSAGVGGITF</sequence>
<dbReference type="Proteomes" id="UP000761574">
    <property type="component" value="Unassembled WGS sequence"/>
</dbReference>
<name>A0ABQ4P5E4_9GAMM</name>
<dbReference type="PROSITE" id="PS50005">
    <property type="entry name" value="TPR"/>
    <property type="match status" value="1"/>
</dbReference>
<protein>
    <submittedName>
        <fullName evidence="5">Transcriptional regulator</fullName>
    </submittedName>
</protein>
<accession>A0ABQ4P5E4</accession>
<dbReference type="InterPro" id="IPR036388">
    <property type="entry name" value="WH-like_DNA-bd_sf"/>
</dbReference>
<dbReference type="CDD" id="cd00383">
    <property type="entry name" value="trans_reg_C"/>
    <property type="match status" value="1"/>
</dbReference>
<dbReference type="InterPro" id="IPR016032">
    <property type="entry name" value="Sig_transdc_resp-reg_C-effctor"/>
</dbReference>
<evidence type="ECO:0000259" key="4">
    <source>
        <dbReference type="PROSITE" id="PS51755"/>
    </source>
</evidence>
<dbReference type="PANTHER" id="PTHR47691:SF3">
    <property type="entry name" value="HTH-TYPE TRANSCRIPTIONAL REGULATOR RV0890C-RELATED"/>
    <property type="match status" value="1"/>
</dbReference>
<dbReference type="Gene3D" id="1.25.40.10">
    <property type="entry name" value="Tetratricopeptide repeat domain"/>
    <property type="match status" value="1"/>
</dbReference>
<dbReference type="Gene3D" id="3.40.50.300">
    <property type="entry name" value="P-loop containing nucleotide triphosphate hydrolases"/>
    <property type="match status" value="1"/>
</dbReference>
<dbReference type="RefSeq" id="WP_119976977.1">
    <property type="nucleotide sequence ID" value="NZ_BPFB01000004.1"/>
</dbReference>
<dbReference type="SUPFAM" id="SSF46894">
    <property type="entry name" value="C-terminal effector domain of the bipartite response regulators"/>
    <property type="match status" value="1"/>
</dbReference>
<keyword evidence="2" id="KW-0802">TPR repeat</keyword>
<comment type="caution">
    <text evidence="5">The sequence shown here is derived from an EMBL/GenBank/DDBJ whole genome shotgun (WGS) entry which is preliminary data.</text>
</comment>
<dbReference type="InterPro" id="IPR001867">
    <property type="entry name" value="OmpR/PhoB-type_DNA-bd"/>
</dbReference>
<evidence type="ECO:0000256" key="3">
    <source>
        <dbReference type="PROSITE-ProRule" id="PRU01091"/>
    </source>
</evidence>
<organism evidence="5 6">
    <name type="scientific">Shewanella algidipiscicola</name>
    <dbReference type="NCBI Taxonomy" id="614070"/>
    <lineage>
        <taxon>Bacteria</taxon>
        <taxon>Pseudomonadati</taxon>
        <taxon>Pseudomonadota</taxon>
        <taxon>Gammaproteobacteria</taxon>
        <taxon>Alteromonadales</taxon>
        <taxon>Shewanellaceae</taxon>
        <taxon>Shewanella</taxon>
    </lineage>
</organism>
<dbReference type="Pfam" id="PF00486">
    <property type="entry name" value="Trans_reg_C"/>
    <property type="match status" value="1"/>
</dbReference>
<dbReference type="InterPro" id="IPR019734">
    <property type="entry name" value="TPR_rpt"/>
</dbReference>
<evidence type="ECO:0000313" key="6">
    <source>
        <dbReference type="Proteomes" id="UP000761574"/>
    </source>
</evidence>
<dbReference type="InterPro" id="IPR049052">
    <property type="entry name" value="nSTAND1"/>
</dbReference>
<keyword evidence="6" id="KW-1185">Reference proteome</keyword>
<dbReference type="Gene3D" id="1.10.10.10">
    <property type="entry name" value="Winged helix-like DNA-binding domain superfamily/Winged helix DNA-binding domain"/>
    <property type="match status" value="1"/>
</dbReference>
<dbReference type="SUPFAM" id="SSF48452">
    <property type="entry name" value="TPR-like"/>
    <property type="match status" value="1"/>
</dbReference>
<evidence type="ECO:0000313" key="5">
    <source>
        <dbReference type="EMBL" id="GIU42691.1"/>
    </source>
</evidence>
<reference evidence="5 6" key="1">
    <citation type="submission" date="2021-05" db="EMBL/GenBank/DDBJ databases">
        <title>Molecular characterization for Shewanella algae harboring chromosomal blaOXA-55-like strains isolated from clinical and environment sample.</title>
        <authorList>
            <person name="Ohama Y."/>
            <person name="Aoki K."/>
            <person name="Harada S."/>
            <person name="Moriya K."/>
            <person name="Ishii Y."/>
            <person name="Tateda K."/>
        </authorList>
    </citation>
    <scope>NUCLEOTIDE SEQUENCE [LARGE SCALE GENOMIC DNA]</scope>
    <source>
        <strain evidence="5 6">LMG 23746</strain>
    </source>
</reference>
<evidence type="ECO:0000256" key="1">
    <source>
        <dbReference type="ARBA" id="ARBA00023125"/>
    </source>
</evidence>
<feature type="repeat" description="TPR" evidence="2">
    <location>
        <begin position="773"/>
        <end position="806"/>
    </location>
</feature>
<dbReference type="InterPro" id="IPR011990">
    <property type="entry name" value="TPR-like_helical_dom_sf"/>
</dbReference>